<dbReference type="InterPro" id="IPR009060">
    <property type="entry name" value="UBA-like_sf"/>
</dbReference>
<dbReference type="InterPro" id="IPR000571">
    <property type="entry name" value="Znf_CCCH"/>
</dbReference>
<evidence type="ECO:0000259" key="3">
    <source>
        <dbReference type="PROSITE" id="PS50030"/>
    </source>
</evidence>
<feature type="region of interest" description="Disordered" evidence="2">
    <location>
        <begin position="592"/>
        <end position="616"/>
    </location>
</feature>
<dbReference type="Pfam" id="PF00642">
    <property type="entry name" value="zf-CCCH"/>
    <property type="match status" value="1"/>
</dbReference>
<evidence type="ECO:0000259" key="4">
    <source>
        <dbReference type="PROSITE" id="PS50103"/>
    </source>
</evidence>
<feature type="region of interest" description="Disordered" evidence="2">
    <location>
        <begin position="302"/>
        <end position="321"/>
    </location>
</feature>
<comment type="caution">
    <text evidence="5">The sequence shown here is derived from an EMBL/GenBank/DDBJ whole genome shotgun (WGS) entry which is preliminary data.</text>
</comment>
<evidence type="ECO:0008006" key="7">
    <source>
        <dbReference type="Google" id="ProtNLM"/>
    </source>
</evidence>
<feature type="domain" description="C3H1-type" evidence="4">
    <location>
        <begin position="127"/>
        <end position="154"/>
    </location>
</feature>
<reference evidence="5 6" key="1">
    <citation type="journal article" date="2012" name="Genome Biol.">
        <title>The genome of the polar eukaryotic microalga coccomyxa subellipsoidea reveals traits of cold adaptation.</title>
        <authorList>
            <person name="Blanc G."/>
            <person name="Agarkova I."/>
            <person name="Grimwood J."/>
            <person name="Kuo A."/>
            <person name="Brueggeman A."/>
            <person name="Dunigan D."/>
            <person name="Gurnon J."/>
            <person name="Ladunga I."/>
            <person name="Lindquist E."/>
            <person name="Lucas S."/>
            <person name="Pangilinan J."/>
            <person name="Proschold T."/>
            <person name="Salamov A."/>
            <person name="Schmutz J."/>
            <person name="Weeks D."/>
            <person name="Yamada T."/>
            <person name="Claverie J.M."/>
            <person name="Grigoriev I."/>
            <person name="Van Etten J."/>
            <person name="Lomsadze A."/>
            <person name="Borodovsky M."/>
        </authorList>
    </citation>
    <scope>NUCLEOTIDE SEQUENCE [LARGE SCALE GENOMIC DNA]</scope>
    <source>
        <strain evidence="5 6">C-169</strain>
    </source>
</reference>
<dbReference type="InterPro" id="IPR015940">
    <property type="entry name" value="UBA"/>
</dbReference>
<keyword evidence="1" id="KW-0863">Zinc-finger</keyword>
<keyword evidence="1" id="KW-0479">Metal-binding</keyword>
<dbReference type="Gene3D" id="4.10.1000.10">
    <property type="entry name" value="Zinc finger, CCCH-type"/>
    <property type="match status" value="1"/>
</dbReference>
<dbReference type="GO" id="GO:0008270">
    <property type="term" value="F:zinc ion binding"/>
    <property type="evidence" value="ECO:0007669"/>
    <property type="project" value="UniProtKB-KW"/>
</dbReference>
<protein>
    <recommendedName>
        <fullName evidence="7">C3H1-type domain-containing protein</fullName>
    </recommendedName>
</protein>
<dbReference type="SMART" id="SM00165">
    <property type="entry name" value="UBA"/>
    <property type="match status" value="1"/>
</dbReference>
<dbReference type="RefSeq" id="XP_005647641.1">
    <property type="nucleotide sequence ID" value="XM_005647584.1"/>
</dbReference>
<dbReference type="SUPFAM" id="SSF46934">
    <property type="entry name" value="UBA-like"/>
    <property type="match status" value="1"/>
</dbReference>
<dbReference type="AlphaFoldDB" id="I0YXH8"/>
<dbReference type="EMBL" id="AGSI01000008">
    <property type="protein sequence ID" value="EIE23097.1"/>
    <property type="molecule type" value="Genomic_DNA"/>
</dbReference>
<dbReference type="GeneID" id="17041085"/>
<keyword evidence="6" id="KW-1185">Reference proteome</keyword>
<evidence type="ECO:0000256" key="2">
    <source>
        <dbReference type="SAM" id="MobiDB-lite"/>
    </source>
</evidence>
<dbReference type="KEGG" id="csl:COCSUDRAFT_42053"/>
<evidence type="ECO:0000313" key="6">
    <source>
        <dbReference type="Proteomes" id="UP000007264"/>
    </source>
</evidence>
<evidence type="ECO:0000313" key="5">
    <source>
        <dbReference type="EMBL" id="EIE23097.1"/>
    </source>
</evidence>
<dbReference type="Gene3D" id="1.10.8.10">
    <property type="entry name" value="DNA helicase RuvA subunit, C-terminal domain"/>
    <property type="match status" value="1"/>
</dbReference>
<dbReference type="Proteomes" id="UP000007264">
    <property type="component" value="Unassembled WGS sequence"/>
</dbReference>
<dbReference type="PROSITE" id="PS50103">
    <property type="entry name" value="ZF_C3H1"/>
    <property type="match status" value="1"/>
</dbReference>
<feature type="region of interest" description="Disordered" evidence="2">
    <location>
        <begin position="424"/>
        <end position="456"/>
    </location>
</feature>
<sequence>MQAAINQQILKDVYKTQRCSKVHCKGPLGTATCWFFHSDQDQLKPVGYKSQFCKTWKELVIRTVASKFVEKSVEGDDSASQFSIDGSVDFAPGKKEVGIVPYSVQNGKMPVGVPQAAKQGRRKAAKGVALQLCAHFERTGQCPDPKCRFAHGAEELKLRQLKARGGEEGGAAGGKTFNAALAPAPRKLSLAVLDAMRSHKLQAAVHMLMGMGFSFKAAEDAARTTGANAELAAQLLLDGGGFHEGGVTETSVKGEADALCAMADSLDLATSDVEAEVIRCHGDHLKAIQELQQVKLNGGRSVVRPPVPIHRRPPTIPEEESNHEYLNKGWKSMAAPTWGPTGSSAPAASTYLHTPALLPHNAPASIGTPYTSFKAPVKNISAPAPTDEWQQYRPEDFDPDPATPATGSGSDADLHAALLASMADAPPLGPATGSKNAVHEQQINHAQSACQHPQTRPRPLASILDLQTQPQPGAYAILTAAPSMPQLVAPATVAPHAAAPASRNWFPPVPDTAAFQPAATAVPAMSDALSNLHIAPLHTAGAADGCNGDLASGEVTPQPSINFDLSPPSVISPCDGPSPSAQQLLPWLTNGTSKAKTNVPAPVPAPVKSAPVVEEAPTEDFDSLMSLLMS</sequence>
<feature type="region of interest" description="Disordered" evidence="2">
    <location>
        <begin position="378"/>
        <end position="411"/>
    </location>
</feature>
<proteinExistence type="predicted"/>
<keyword evidence="1" id="KW-0862">Zinc</keyword>
<feature type="compositionally biased region" description="Low complexity" evidence="2">
    <location>
        <begin position="606"/>
        <end position="615"/>
    </location>
</feature>
<feature type="zinc finger region" description="C3H1-type" evidence="1">
    <location>
        <begin position="127"/>
        <end position="154"/>
    </location>
</feature>
<accession>I0YXH8</accession>
<dbReference type="PROSITE" id="PS50030">
    <property type="entry name" value="UBA"/>
    <property type="match status" value="1"/>
</dbReference>
<feature type="domain" description="UBA" evidence="3">
    <location>
        <begin position="196"/>
        <end position="239"/>
    </location>
</feature>
<gene>
    <name evidence="5" type="ORF">COCSUDRAFT_42053</name>
</gene>
<evidence type="ECO:0000256" key="1">
    <source>
        <dbReference type="PROSITE-ProRule" id="PRU00723"/>
    </source>
</evidence>
<organism evidence="5 6">
    <name type="scientific">Coccomyxa subellipsoidea (strain C-169)</name>
    <name type="common">Green microalga</name>
    <dbReference type="NCBI Taxonomy" id="574566"/>
    <lineage>
        <taxon>Eukaryota</taxon>
        <taxon>Viridiplantae</taxon>
        <taxon>Chlorophyta</taxon>
        <taxon>core chlorophytes</taxon>
        <taxon>Trebouxiophyceae</taxon>
        <taxon>Trebouxiophyceae incertae sedis</taxon>
        <taxon>Coccomyxaceae</taxon>
        <taxon>Coccomyxa</taxon>
        <taxon>Coccomyxa subellipsoidea</taxon>
    </lineage>
</organism>
<dbReference type="OrthoDB" id="410307at2759"/>
<name>I0YXH8_COCSC</name>
<feature type="compositionally biased region" description="Polar residues" evidence="2">
    <location>
        <begin position="433"/>
        <end position="454"/>
    </location>
</feature>